<proteinExistence type="predicted"/>
<name>A0ABR6PV71_9SPHI</name>
<dbReference type="Proteomes" id="UP000541583">
    <property type="component" value="Unassembled WGS sequence"/>
</dbReference>
<organism evidence="1 2">
    <name type="scientific">Mucilaginibacter lappiensis</name>
    <dbReference type="NCBI Taxonomy" id="354630"/>
    <lineage>
        <taxon>Bacteria</taxon>
        <taxon>Pseudomonadati</taxon>
        <taxon>Bacteroidota</taxon>
        <taxon>Sphingobacteriia</taxon>
        <taxon>Sphingobacteriales</taxon>
        <taxon>Sphingobacteriaceae</taxon>
        <taxon>Mucilaginibacter</taxon>
    </lineage>
</organism>
<dbReference type="EMBL" id="JACHCB010000024">
    <property type="protein sequence ID" value="MBB6112890.1"/>
    <property type="molecule type" value="Genomic_DNA"/>
</dbReference>
<dbReference type="RefSeq" id="WP_139332448.1">
    <property type="nucleotide sequence ID" value="NZ_FTMG01000024.1"/>
</dbReference>
<gene>
    <name evidence="1" type="ORF">HDF23_005673</name>
</gene>
<accession>A0ABR6PV71</accession>
<protein>
    <submittedName>
        <fullName evidence="1">Uncharacterized protein</fullName>
    </submittedName>
</protein>
<evidence type="ECO:0000313" key="2">
    <source>
        <dbReference type="Proteomes" id="UP000541583"/>
    </source>
</evidence>
<comment type="caution">
    <text evidence="1">The sequence shown here is derived from an EMBL/GenBank/DDBJ whole genome shotgun (WGS) entry which is preliminary data.</text>
</comment>
<evidence type="ECO:0000313" key="1">
    <source>
        <dbReference type="EMBL" id="MBB6112890.1"/>
    </source>
</evidence>
<sequence>MATTTNANFHTILMIDRVHFLFAHLKLRLRKKWQLFGVEQYAFDPIRQDFEGFVFNCGQTDAFPVAGGEARKVAFFIPE</sequence>
<keyword evidence="2" id="KW-1185">Reference proteome</keyword>
<reference evidence="1 2" key="1">
    <citation type="submission" date="2020-08" db="EMBL/GenBank/DDBJ databases">
        <title>Genomic Encyclopedia of Type Strains, Phase IV (KMG-V): Genome sequencing to study the core and pangenomes of soil and plant-associated prokaryotes.</title>
        <authorList>
            <person name="Whitman W."/>
        </authorList>
    </citation>
    <scope>NUCLEOTIDE SEQUENCE [LARGE SCALE GENOMIC DNA]</scope>
    <source>
        <strain evidence="1 2">ANJLi2</strain>
    </source>
</reference>